<dbReference type="STRING" id="363999.A0A439DFW6"/>
<comment type="caution">
    <text evidence="5">The sequence shown here is derived from an EMBL/GenBank/DDBJ whole genome shotgun (WGS) entry which is preliminary data.</text>
</comment>
<dbReference type="PANTHER" id="PTHR22890">
    <property type="entry name" value="MEDIATOR OF RNA POLYMERASE II TRANSCRIPTION SUBUNIT 11"/>
    <property type="match status" value="1"/>
</dbReference>
<dbReference type="Proteomes" id="UP000286045">
    <property type="component" value="Unassembled WGS sequence"/>
</dbReference>
<comment type="function">
    <text evidence="4">Component of the Mediator complex, a coactivator involved in the regulated transcription of nearly all RNA polymerase II-dependent genes. Mediator functions as a bridge to convey information from gene-specific regulatory proteins to the basal RNA polymerase II transcription machinery. Mediator is recruited to promoters by direct interactions with regulatory proteins and serves as a scaffold for the assembly of a functional pre-initiation complex with RNA polymerase II and the general transcription factors.</text>
</comment>
<protein>
    <recommendedName>
        <fullName evidence="4">Mediator of RNA polymerase II transcription subunit 11</fullName>
    </recommendedName>
    <alternativeName>
        <fullName evidence="4">Mediator complex subunit 11</fullName>
    </alternativeName>
</protein>
<accession>A0A439DFW6</accession>
<dbReference type="Gene3D" id="1.10.287.3490">
    <property type="match status" value="1"/>
</dbReference>
<evidence type="ECO:0000256" key="3">
    <source>
        <dbReference type="ARBA" id="ARBA00023242"/>
    </source>
</evidence>
<organism evidence="5 6">
    <name type="scientific">Xylaria grammica</name>
    <dbReference type="NCBI Taxonomy" id="363999"/>
    <lineage>
        <taxon>Eukaryota</taxon>
        <taxon>Fungi</taxon>
        <taxon>Dikarya</taxon>
        <taxon>Ascomycota</taxon>
        <taxon>Pezizomycotina</taxon>
        <taxon>Sordariomycetes</taxon>
        <taxon>Xylariomycetidae</taxon>
        <taxon>Xylariales</taxon>
        <taxon>Xylariaceae</taxon>
        <taxon>Xylaria</taxon>
    </lineage>
</organism>
<dbReference type="Pfam" id="PF10280">
    <property type="entry name" value="Med11"/>
    <property type="match status" value="1"/>
</dbReference>
<name>A0A439DFW6_9PEZI</name>
<comment type="subcellular location">
    <subcellularLocation>
        <location evidence="1 4">Nucleus</location>
    </subcellularLocation>
</comment>
<dbReference type="EMBL" id="RYZI01000030">
    <property type="protein sequence ID" value="RWA13285.1"/>
    <property type="molecule type" value="Genomic_DNA"/>
</dbReference>
<evidence type="ECO:0000313" key="6">
    <source>
        <dbReference type="Proteomes" id="UP000286045"/>
    </source>
</evidence>
<comment type="similarity">
    <text evidence="2 4">Belongs to the Mediator complex subunit 11 family.</text>
</comment>
<evidence type="ECO:0000256" key="1">
    <source>
        <dbReference type="ARBA" id="ARBA00004123"/>
    </source>
</evidence>
<dbReference type="GO" id="GO:0003712">
    <property type="term" value="F:transcription coregulator activity"/>
    <property type="evidence" value="ECO:0007669"/>
    <property type="project" value="InterPro"/>
</dbReference>
<evidence type="ECO:0000313" key="5">
    <source>
        <dbReference type="EMBL" id="RWA13285.1"/>
    </source>
</evidence>
<gene>
    <name evidence="4" type="primary">MED11</name>
    <name evidence="5" type="ORF">EKO27_g1821</name>
</gene>
<proteinExistence type="inferred from homology"/>
<keyword evidence="4" id="KW-0805">Transcription regulation</keyword>
<dbReference type="GO" id="GO:0006357">
    <property type="term" value="P:regulation of transcription by RNA polymerase II"/>
    <property type="evidence" value="ECO:0007669"/>
    <property type="project" value="InterPro"/>
</dbReference>
<keyword evidence="4" id="KW-0804">Transcription</keyword>
<dbReference type="GO" id="GO:0016592">
    <property type="term" value="C:mediator complex"/>
    <property type="evidence" value="ECO:0007669"/>
    <property type="project" value="InterPro"/>
</dbReference>
<comment type="subunit">
    <text evidence="4">Component of the Mediator complex.</text>
</comment>
<evidence type="ECO:0000256" key="4">
    <source>
        <dbReference type="RuleBase" id="RU364147"/>
    </source>
</evidence>
<keyword evidence="3 4" id="KW-0539">Nucleus</keyword>
<dbReference type="AlphaFoldDB" id="A0A439DFW6"/>
<keyword evidence="6" id="KW-1185">Reference proteome</keyword>
<sequence length="184" mass="20565">METNGQQPPFVPFTKEERIQQLGDIDKKIVSLLRSTGQAIQCLGKRVSQDDDVAMADTDPSQQFKDSMDEFMRTLRTVNVGIKRQIWGLEEAGIISLGKKELNTREEGGEVLASSTRNGTLEPDGNGKIGGLDVGWLNSRSNQVEKDMEADLWQEAEDILQRLITHQRQHANQEVNNNMASSKP</sequence>
<evidence type="ECO:0000256" key="2">
    <source>
        <dbReference type="ARBA" id="ARBA00008186"/>
    </source>
</evidence>
<dbReference type="InterPro" id="IPR019404">
    <property type="entry name" value="Mediator_Med11"/>
</dbReference>
<reference evidence="5 6" key="1">
    <citation type="submission" date="2018-12" db="EMBL/GenBank/DDBJ databases">
        <title>Draft genome sequence of Xylaria grammica IHI A82.</title>
        <authorList>
            <person name="Buettner E."/>
            <person name="Kellner H."/>
        </authorList>
    </citation>
    <scope>NUCLEOTIDE SEQUENCE [LARGE SCALE GENOMIC DNA]</scope>
    <source>
        <strain evidence="5 6">IHI A82</strain>
    </source>
</reference>
<keyword evidence="4" id="KW-0010">Activator</keyword>